<dbReference type="Proteomes" id="UP001344658">
    <property type="component" value="Unassembled WGS sequence"/>
</dbReference>
<sequence>MPANLVTDDEREQIRDLHAQGLGRNEIARAIGRGTRTVSVQASKMGLVFDNAEMTDAATRVRKAQLAARRMDLAEALQEDAERLTEQMWEPAFVFNFGGKDNTFEKRPVDEPPADAKKSLMSAAGMAIDRSLKLVPSEETAAEDEAKSMLGQLMVGLKVAYDQAKQEEAGEEAGSERTP</sequence>
<dbReference type="Pfam" id="PF13936">
    <property type="entry name" value="HTH_38"/>
    <property type="match status" value="1"/>
</dbReference>
<dbReference type="RefSeq" id="WP_330792870.1">
    <property type="nucleotide sequence ID" value="NZ_JAZEWV010000002.1"/>
</dbReference>
<comment type="caution">
    <text evidence="2">The sequence shown here is derived from an EMBL/GenBank/DDBJ whole genome shotgun (WGS) entry which is preliminary data.</text>
</comment>
<dbReference type="InterPro" id="IPR025246">
    <property type="entry name" value="IS30-like_HTH"/>
</dbReference>
<dbReference type="Gene3D" id="1.10.10.60">
    <property type="entry name" value="Homeodomain-like"/>
    <property type="match status" value="1"/>
</dbReference>
<evidence type="ECO:0000259" key="1">
    <source>
        <dbReference type="Pfam" id="PF13936"/>
    </source>
</evidence>
<dbReference type="EMBL" id="JAZEWV010000002">
    <property type="protein sequence ID" value="MEE4540976.1"/>
    <property type="molecule type" value="Genomic_DNA"/>
</dbReference>
<name>A0ABU7P5A0_9ACTN</name>
<evidence type="ECO:0000313" key="2">
    <source>
        <dbReference type="EMBL" id="MEE4540976.1"/>
    </source>
</evidence>
<keyword evidence="3" id="KW-1185">Reference proteome</keyword>
<organism evidence="2 3">
    <name type="scientific">Actinacidiphila polyblastidii</name>
    <dbReference type="NCBI Taxonomy" id="3110430"/>
    <lineage>
        <taxon>Bacteria</taxon>
        <taxon>Bacillati</taxon>
        <taxon>Actinomycetota</taxon>
        <taxon>Actinomycetes</taxon>
        <taxon>Kitasatosporales</taxon>
        <taxon>Streptomycetaceae</taxon>
        <taxon>Actinacidiphila</taxon>
    </lineage>
</organism>
<accession>A0ABU7P5A0</accession>
<protein>
    <submittedName>
        <fullName evidence="2">Helix-turn-helix domain-containing protein</fullName>
    </submittedName>
</protein>
<evidence type="ECO:0000313" key="3">
    <source>
        <dbReference type="Proteomes" id="UP001344658"/>
    </source>
</evidence>
<reference evidence="2 3" key="1">
    <citation type="submission" date="2023-12" db="EMBL/GenBank/DDBJ databases">
        <title>Streptomyces sp. V4-01.</title>
        <authorList>
            <person name="Somphong A."/>
            <person name="Phongsopitanun W."/>
        </authorList>
    </citation>
    <scope>NUCLEOTIDE SEQUENCE [LARGE SCALE GENOMIC DNA]</scope>
    <source>
        <strain evidence="2 3">V4-01</strain>
    </source>
</reference>
<gene>
    <name evidence="2" type="ORF">V2S66_03210</name>
</gene>
<feature type="domain" description="Transposase IS30-like HTH" evidence="1">
    <location>
        <begin position="7"/>
        <end position="39"/>
    </location>
</feature>
<proteinExistence type="predicted"/>